<name>A0A0F5Q0J7_9HYPH</name>
<dbReference type="Gene3D" id="3.50.50.60">
    <property type="entry name" value="FAD/NAD(P)-binding domain"/>
    <property type="match status" value="2"/>
</dbReference>
<reference evidence="3 5" key="1">
    <citation type="submission" date="2015-03" db="EMBL/GenBank/DDBJ databases">
        <authorList>
            <person name="Lepp D."/>
            <person name="Hassan Y.I."/>
            <person name="Li X.-Z."/>
            <person name="Zhou T."/>
        </authorList>
    </citation>
    <scope>NUCLEOTIDE SEQUENCE [LARGE SCALE GENOMIC DNA]</scope>
    <source>
        <strain evidence="3 5">Cr7-05</strain>
    </source>
</reference>
<reference evidence="4 6" key="2">
    <citation type="submission" date="2016-10" db="EMBL/GenBank/DDBJ databases">
        <authorList>
            <person name="de Groot N.N."/>
        </authorList>
    </citation>
    <scope>NUCLEOTIDE SEQUENCE [LARGE SCALE GENOMIC DNA]</scope>
    <source>
        <strain evidence="4 6">CGMCC 1.10210</strain>
    </source>
</reference>
<dbReference type="OrthoDB" id="9805337at2"/>
<proteinExistence type="predicted"/>
<dbReference type="Pfam" id="PF01266">
    <property type="entry name" value="DAO"/>
    <property type="match status" value="1"/>
</dbReference>
<protein>
    <submittedName>
        <fullName evidence="3">Amino acid dehydrogenase</fullName>
    </submittedName>
    <submittedName>
        <fullName evidence="4">D-amino-acid dehydrogenase</fullName>
    </submittedName>
</protein>
<gene>
    <name evidence="4" type="ORF">SAMN04488059_1602</name>
    <name evidence="3" type="ORF">WH91_03100</name>
</gene>
<evidence type="ECO:0000313" key="5">
    <source>
        <dbReference type="Proteomes" id="UP000033519"/>
    </source>
</evidence>
<feature type="domain" description="FAD dependent oxidoreductase" evidence="2">
    <location>
        <begin position="4"/>
        <end position="392"/>
    </location>
</feature>
<sequence length="411" mass="44894">MKVDALVLGAGIVGVSVAIHLAMRGRSVVLVDRRGAGEETSFGNAGLIQREGVAPHLFPQDLPTLLSYARNQSTTMRFQWRALPKLSNFLLQYWWYSRSASYQKIVDDYSKFIAHAVSEHAPLVEQAGASNLIGKAGWMEVYRSKASFNAAQTEAEAHSRFGLEHEVLDPSRLKSQEPGVTAELAGGIHWTQPWTVRDPLALTQAYLRLFQKLGGRFAISDATTLREVASGWEVDTIDGAVTARDAVVALGPWSDKLLRKLGRRLPLGVKRGYHMHYGPRGNIGISMPIYDEAGFLVAPMHRGIRLTTGAEFALLDAPSNPAQLNSAEQVAALSYPLGERLDTNAWLGARPCTPDMKPIVGPEGRQGLWLALGHAHHGLTLGPATGRLLAEMMTGETPFIDPTPYSISRFN</sequence>
<dbReference type="PANTHER" id="PTHR13847">
    <property type="entry name" value="SARCOSINE DEHYDROGENASE-RELATED"/>
    <property type="match status" value="1"/>
</dbReference>
<dbReference type="GO" id="GO:0016491">
    <property type="term" value="F:oxidoreductase activity"/>
    <property type="evidence" value="ECO:0007669"/>
    <property type="project" value="UniProtKB-KW"/>
</dbReference>
<dbReference type="SUPFAM" id="SSF51905">
    <property type="entry name" value="FAD/NAD(P)-binding domain"/>
    <property type="match status" value="1"/>
</dbReference>
<keyword evidence="1" id="KW-0560">Oxidoreductase</keyword>
<dbReference type="EMBL" id="LAPV01000034">
    <property type="protein sequence ID" value="KKC34400.1"/>
    <property type="molecule type" value="Genomic_DNA"/>
</dbReference>
<dbReference type="RefSeq" id="WP_046169559.1">
    <property type="nucleotide sequence ID" value="NZ_FOMB01000060.1"/>
</dbReference>
<evidence type="ECO:0000256" key="1">
    <source>
        <dbReference type="ARBA" id="ARBA00023002"/>
    </source>
</evidence>
<dbReference type="PANTHER" id="PTHR13847:SF289">
    <property type="entry name" value="GLYCINE OXIDASE"/>
    <property type="match status" value="1"/>
</dbReference>
<dbReference type="InterPro" id="IPR036188">
    <property type="entry name" value="FAD/NAD-bd_sf"/>
</dbReference>
<dbReference type="AlphaFoldDB" id="A0A0F5Q0J7"/>
<organism evidence="4 6">
    <name type="scientific">Devosia psychrophila</name>
    <dbReference type="NCBI Taxonomy" id="728005"/>
    <lineage>
        <taxon>Bacteria</taxon>
        <taxon>Pseudomonadati</taxon>
        <taxon>Pseudomonadota</taxon>
        <taxon>Alphaproteobacteria</taxon>
        <taxon>Hyphomicrobiales</taxon>
        <taxon>Devosiaceae</taxon>
        <taxon>Devosia</taxon>
    </lineage>
</organism>
<evidence type="ECO:0000313" key="4">
    <source>
        <dbReference type="EMBL" id="SFD43436.1"/>
    </source>
</evidence>
<evidence type="ECO:0000259" key="2">
    <source>
        <dbReference type="Pfam" id="PF01266"/>
    </source>
</evidence>
<evidence type="ECO:0000313" key="6">
    <source>
        <dbReference type="Proteomes" id="UP000182258"/>
    </source>
</evidence>
<dbReference type="Gene3D" id="3.30.9.10">
    <property type="entry name" value="D-Amino Acid Oxidase, subunit A, domain 2"/>
    <property type="match status" value="1"/>
</dbReference>
<dbReference type="Proteomes" id="UP000182258">
    <property type="component" value="Unassembled WGS sequence"/>
</dbReference>
<keyword evidence="5" id="KW-1185">Reference proteome</keyword>
<dbReference type="InterPro" id="IPR006076">
    <property type="entry name" value="FAD-dep_OxRdtase"/>
</dbReference>
<dbReference type="STRING" id="728005.SAMN04488059_1602"/>
<dbReference type="PATRIC" id="fig|728005.3.peg.2989"/>
<dbReference type="Proteomes" id="UP000033519">
    <property type="component" value="Unassembled WGS sequence"/>
</dbReference>
<dbReference type="EMBL" id="FOMB01000060">
    <property type="protein sequence ID" value="SFD43436.1"/>
    <property type="molecule type" value="Genomic_DNA"/>
</dbReference>
<accession>A0A0F5Q0J7</accession>
<evidence type="ECO:0000313" key="3">
    <source>
        <dbReference type="EMBL" id="KKC34400.1"/>
    </source>
</evidence>
<dbReference type="GO" id="GO:0005737">
    <property type="term" value="C:cytoplasm"/>
    <property type="evidence" value="ECO:0007669"/>
    <property type="project" value="TreeGrafter"/>
</dbReference>